<dbReference type="EMBL" id="KC907855">
    <property type="protein sequence ID" value="AGM39436.1"/>
    <property type="molecule type" value="mRNA"/>
</dbReference>
<evidence type="ECO:0000313" key="3">
    <source>
        <dbReference type="EMBL" id="AGM39436.1"/>
    </source>
</evidence>
<dbReference type="InterPro" id="IPR011162">
    <property type="entry name" value="MHC_I/II-like_Ag-recog"/>
</dbReference>
<dbReference type="SUPFAM" id="SSF54452">
    <property type="entry name" value="MHC antigen-recognition domain"/>
    <property type="match status" value="1"/>
</dbReference>
<evidence type="ECO:0000256" key="1">
    <source>
        <dbReference type="ARBA" id="ARBA00023180"/>
    </source>
</evidence>
<reference evidence="3" key="1">
    <citation type="submission" date="2013-03" db="EMBL/GenBank/DDBJ databases">
        <title>Toll-like receptors in phylogenetically divergent fish species - their contribution in modulating the innate immunity.</title>
        <authorList>
            <person name="Samanta M."/>
            <person name="Basu M."/>
            <person name="Swain B."/>
            <person name="Bej A."/>
            <person name="Paichha M."/>
            <person name="Jayasankar P."/>
        </authorList>
    </citation>
    <scope>NUCLEOTIDE SEQUENCE</scope>
</reference>
<gene>
    <name evidence="3" type="primary">Clba-UBA</name>
</gene>
<keyword evidence="2" id="KW-0472">Membrane</keyword>
<dbReference type="Gene3D" id="3.30.500.10">
    <property type="entry name" value="MHC class I-like antigen recognition-like"/>
    <property type="match status" value="1"/>
</dbReference>
<feature type="non-terminal residue" evidence="3">
    <location>
        <position position="126"/>
    </location>
</feature>
<keyword evidence="2" id="KW-1133">Transmembrane helix</keyword>
<keyword evidence="1" id="KW-0325">Glycoprotein</keyword>
<organism evidence="3">
    <name type="scientific">Clarias batrachus</name>
    <name type="common">Walking catfish</name>
    <name type="synonym">Silurus batrachus</name>
    <dbReference type="NCBI Taxonomy" id="59899"/>
    <lineage>
        <taxon>Eukaryota</taxon>
        <taxon>Metazoa</taxon>
        <taxon>Chordata</taxon>
        <taxon>Craniata</taxon>
        <taxon>Vertebrata</taxon>
        <taxon>Euteleostomi</taxon>
        <taxon>Actinopterygii</taxon>
        <taxon>Neopterygii</taxon>
        <taxon>Teleostei</taxon>
        <taxon>Ostariophysi</taxon>
        <taxon>Siluriformes</taxon>
        <taxon>Clariidae</taxon>
        <taxon>Clarias</taxon>
    </lineage>
</organism>
<dbReference type="AlphaFoldDB" id="A0A059PJ06"/>
<name>A0A059PJ06_CLABA</name>
<feature type="transmembrane region" description="Helical" evidence="2">
    <location>
        <begin position="20"/>
        <end position="42"/>
    </location>
</feature>
<protein>
    <submittedName>
        <fullName evidence="3">MHC class I alpha chain</fullName>
    </submittedName>
</protein>
<accession>A0A059PJ06</accession>
<keyword evidence="2" id="KW-0812">Transmembrane</keyword>
<proteinExistence type="evidence at transcript level"/>
<dbReference type="InterPro" id="IPR037055">
    <property type="entry name" value="MHC_I-like_Ag-recog_sf"/>
</dbReference>
<sequence>AKCLFLFGWSLYLKMEVCSAVIKVLLILTFSVHLSSAVTLTLQYNYTLITSGETFTAVGLLDGKQVMQYNISKGMLIPNECIKEREPESYWVNESDNVRDQQDWLTSKLQELKGSNQAQGGDTLQR</sequence>
<evidence type="ECO:0000256" key="2">
    <source>
        <dbReference type="SAM" id="Phobius"/>
    </source>
</evidence>
<feature type="non-terminal residue" evidence="3">
    <location>
        <position position="1"/>
    </location>
</feature>